<dbReference type="EMBL" id="VSSQ01024122">
    <property type="protein sequence ID" value="MPM71450.1"/>
    <property type="molecule type" value="Genomic_DNA"/>
</dbReference>
<reference evidence="1" key="1">
    <citation type="submission" date="2019-08" db="EMBL/GenBank/DDBJ databases">
        <authorList>
            <person name="Kucharzyk K."/>
            <person name="Murdoch R.W."/>
            <person name="Higgins S."/>
            <person name="Loffler F."/>
        </authorList>
    </citation>
    <scope>NUCLEOTIDE SEQUENCE</scope>
</reference>
<sequence>MFGVLAFHLTPLFTRGETSAAASAQVRRFDLADYLLARHVKERLLKCAVTADAEVFFYGGGVDMAAVFEDAARLFLVERYLRLLLEYFAVFAVGEARYVLAAHYRLFDDLFAVLFFDFDVQPALRFYANERPHFAEAVAP</sequence>
<organism evidence="1">
    <name type="scientific">bioreactor metagenome</name>
    <dbReference type="NCBI Taxonomy" id="1076179"/>
    <lineage>
        <taxon>unclassified sequences</taxon>
        <taxon>metagenomes</taxon>
        <taxon>ecological metagenomes</taxon>
    </lineage>
</organism>
<protein>
    <submittedName>
        <fullName evidence="1">Uncharacterized protein</fullName>
    </submittedName>
</protein>
<name>A0A645C105_9ZZZZ</name>
<dbReference type="AlphaFoldDB" id="A0A645C105"/>
<comment type="caution">
    <text evidence="1">The sequence shown here is derived from an EMBL/GenBank/DDBJ whole genome shotgun (WGS) entry which is preliminary data.</text>
</comment>
<proteinExistence type="predicted"/>
<gene>
    <name evidence="1" type="ORF">SDC9_118415</name>
</gene>
<evidence type="ECO:0000313" key="1">
    <source>
        <dbReference type="EMBL" id="MPM71450.1"/>
    </source>
</evidence>
<accession>A0A645C105</accession>